<keyword evidence="1" id="KW-0479">Metal-binding</keyword>
<feature type="compositionally biased region" description="Low complexity" evidence="4">
    <location>
        <begin position="82"/>
        <end position="94"/>
    </location>
</feature>
<dbReference type="Proteomes" id="UP001140949">
    <property type="component" value="Unassembled WGS sequence"/>
</dbReference>
<name>A0AAX6I6V6_IRIPA</name>
<feature type="compositionally biased region" description="Acidic residues" evidence="4">
    <location>
        <begin position="106"/>
        <end position="116"/>
    </location>
</feature>
<feature type="compositionally biased region" description="Basic and acidic residues" evidence="4">
    <location>
        <begin position="117"/>
        <end position="130"/>
    </location>
</feature>
<dbReference type="InterPro" id="IPR006456">
    <property type="entry name" value="ZF_HD_homeobox_Cys/His_dimer"/>
</dbReference>
<feature type="compositionally biased region" description="Pro residues" evidence="4">
    <location>
        <begin position="60"/>
        <end position="76"/>
    </location>
</feature>
<protein>
    <submittedName>
        <fullName evidence="6">ZF-HD homeobox protein</fullName>
    </submittedName>
</protein>
<comment type="caution">
    <text evidence="6">The sequence shown here is derived from an EMBL/GenBank/DDBJ whole genome shotgun (WGS) entry which is preliminary data.</text>
</comment>
<reference evidence="6" key="1">
    <citation type="journal article" date="2023" name="GigaByte">
        <title>Genome assembly of the bearded iris, Iris pallida Lam.</title>
        <authorList>
            <person name="Bruccoleri R.E."/>
            <person name="Oakeley E.J."/>
            <person name="Faust A.M.E."/>
            <person name="Altorfer M."/>
            <person name="Dessus-Babus S."/>
            <person name="Burckhardt D."/>
            <person name="Oertli M."/>
            <person name="Naumann U."/>
            <person name="Petersen F."/>
            <person name="Wong J."/>
        </authorList>
    </citation>
    <scope>NUCLEOTIDE SEQUENCE</scope>
    <source>
        <strain evidence="6">GSM-AAB239-AS_SAM_17_03QT</strain>
    </source>
</reference>
<dbReference type="GO" id="GO:0003700">
    <property type="term" value="F:DNA-binding transcription factor activity"/>
    <property type="evidence" value="ECO:0007669"/>
    <property type="project" value="TreeGrafter"/>
</dbReference>
<keyword evidence="3" id="KW-0862">Zinc</keyword>
<proteinExistence type="predicted"/>
<dbReference type="AlphaFoldDB" id="A0AAX6I6V6"/>
<evidence type="ECO:0000256" key="1">
    <source>
        <dbReference type="ARBA" id="ARBA00022723"/>
    </source>
</evidence>
<evidence type="ECO:0000259" key="5">
    <source>
        <dbReference type="PROSITE" id="PS51523"/>
    </source>
</evidence>
<evidence type="ECO:0000313" key="7">
    <source>
        <dbReference type="Proteomes" id="UP001140949"/>
    </source>
</evidence>
<feature type="compositionally biased region" description="Gly residues" evidence="4">
    <location>
        <begin position="95"/>
        <end position="104"/>
    </location>
</feature>
<dbReference type="GO" id="GO:0005634">
    <property type="term" value="C:nucleus"/>
    <property type="evidence" value="ECO:0007669"/>
    <property type="project" value="TreeGrafter"/>
</dbReference>
<dbReference type="GO" id="GO:0008270">
    <property type="term" value="F:zinc ion binding"/>
    <property type="evidence" value="ECO:0007669"/>
    <property type="project" value="UniProtKB-KW"/>
</dbReference>
<evidence type="ECO:0000256" key="2">
    <source>
        <dbReference type="ARBA" id="ARBA00022771"/>
    </source>
</evidence>
<accession>A0AAX6I6V6</accession>
<reference evidence="6" key="2">
    <citation type="submission" date="2023-04" db="EMBL/GenBank/DDBJ databases">
        <authorList>
            <person name="Bruccoleri R.E."/>
            <person name="Oakeley E.J."/>
            <person name="Faust A.-M."/>
            <person name="Dessus-Babus S."/>
            <person name="Altorfer M."/>
            <person name="Burckhardt D."/>
            <person name="Oertli M."/>
            <person name="Naumann U."/>
            <person name="Petersen F."/>
            <person name="Wong J."/>
        </authorList>
    </citation>
    <scope>NUCLEOTIDE SEQUENCE</scope>
    <source>
        <strain evidence="6">GSM-AAB239-AS_SAM_17_03QT</strain>
        <tissue evidence="6">Leaf</tissue>
    </source>
</reference>
<dbReference type="PROSITE" id="PS51523">
    <property type="entry name" value="ZF_HD_DIMER"/>
    <property type="match status" value="1"/>
</dbReference>
<dbReference type="Pfam" id="PF04770">
    <property type="entry name" value="ZF-HD_dimer"/>
    <property type="match status" value="1"/>
</dbReference>
<dbReference type="PANTHER" id="PTHR31948">
    <property type="entry name" value="ZINC-FINGER HOMEODOMAIN PROTEIN 2"/>
    <property type="match status" value="1"/>
</dbReference>
<organism evidence="6 7">
    <name type="scientific">Iris pallida</name>
    <name type="common">Sweet iris</name>
    <dbReference type="NCBI Taxonomy" id="29817"/>
    <lineage>
        <taxon>Eukaryota</taxon>
        <taxon>Viridiplantae</taxon>
        <taxon>Streptophyta</taxon>
        <taxon>Embryophyta</taxon>
        <taxon>Tracheophyta</taxon>
        <taxon>Spermatophyta</taxon>
        <taxon>Magnoliopsida</taxon>
        <taxon>Liliopsida</taxon>
        <taxon>Asparagales</taxon>
        <taxon>Iridaceae</taxon>
        <taxon>Iridoideae</taxon>
        <taxon>Irideae</taxon>
        <taxon>Iris</taxon>
    </lineage>
</organism>
<gene>
    <name evidence="6" type="ORF">M6B38_272855</name>
</gene>
<sequence length="130" mass="13093">MMELSIVPFGEPGGGESYRECMRNHAASIGGQAYDGCGEFMPAGRRHGGGAQVRGLRLPPQLPPPRPQPPPPPPEADPLGPSVPARVPAGSAVPAGGGEPGGVGDAAEDGEEEEQDEVHGGAEGEDGGVR</sequence>
<feature type="domain" description="ZF-HD dimerization-type" evidence="5">
    <location>
        <begin position="18"/>
        <end position="68"/>
    </location>
</feature>
<dbReference type="PANTHER" id="PTHR31948:SF140">
    <property type="entry name" value="ZINC-FINGER HOMEODOMAIN PROTEIN 2"/>
    <property type="match status" value="1"/>
</dbReference>
<keyword evidence="7" id="KW-1185">Reference proteome</keyword>
<evidence type="ECO:0000256" key="4">
    <source>
        <dbReference type="SAM" id="MobiDB-lite"/>
    </source>
</evidence>
<evidence type="ECO:0000256" key="3">
    <source>
        <dbReference type="ARBA" id="ARBA00022833"/>
    </source>
</evidence>
<dbReference type="NCBIfam" id="TIGR01566">
    <property type="entry name" value="ZF_HD_prot_N"/>
    <property type="match status" value="1"/>
</dbReference>
<evidence type="ECO:0000313" key="6">
    <source>
        <dbReference type="EMBL" id="KAJ6848962.1"/>
    </source>
</evidence>
<dbReference type="EMBL" id="JANAVB010004277">
    <property type="protein sequence ID" value="KAJ6848962.1"/>
    <property type="molecule type" value="Genomic_DNA"/>
</dbReference>
<keyword evidence="6" id="KW-0371">Homeobox</keyword>
<feature type="region of interest" description="Disordered" evidence="4">
    <location>
        <begin position="42"/>
        <end position="130"/>
    </location>
</feature>
<keyword evidence="6" id="KW-0238">DNA-binding</keyword>
<dbReference type="GO" id="GO:0050793">
    <property type="term" value="P:regulation of developmental process"/>
    <property type="evidence" value="ECO:0007669"/>
    <property type="project" value="TreeGrafter"/>
</dbReference>
<dbReference type="GO" id="GO:0000976">
    <property type="term" value="F:transcription cis-regulatory region binding"/>
    <property type="evidence" value="ECO:0007669"/>
    <property type="project" value="TreeGrafter"/>
</dbReference>
<keyword evidence="2" id="KW-0863">Zinc-finger</keyword>